<evidence type="ECO:0000313" key="2">
    <source>
        <dbReference type="EMBL" id="PVY47354.1"/>
    </source>
</evidence>
<sequence>MDALNPIADLPMGFGMALAQDLSAMDRFASLSPDEQRDLIDQTHRITSKAEMRSFVSALGRDVTPQDLAP</sequence>
<accession>A0A0S2W5W6</accession>
<keyword evidence="3" id="KW-1185">Reference proteome</keyword>
<evidence type="ECO:0000313" key="4">
    <source>
        <dbReference type="Proteomes" id="UP000245778"/>
    </source>
</evidence>
<protein>
    <submittedName>
        <fullName evidence="1">Uncharacterized protein</fullName>
    </submittedName>
</protein>
<dbReference type="EMBL" id="QEKK01000009">
    <property type="protein sequence ID" value="PVY47354.1"/>
    <property type="molecule type" value="Genomic_DNA"/>
</dbReference>
<dbReference type="KEGG" id="ibu:IB211_02160"/>
<dbReference type="STRING" id="1297617.IB211_02160"/>
<dbReference type="Proteomes" id="UP000245778">
    <property type="component" value="Unassembled WGS sequence"/>
</dbReference>
<name>A0A0S2W5W6_9FIRM</name>
<gene>
    <name evidence="2" type="ORF">C7373_10912</name>
    <name evidence="1" type="ORF">IB211_02160</name>
</gene>
<dbReference type="eggNOG" id="ENOG5033G2G">
    <property type="taxonomic scope" value="Bacteria"/>
</dbReference>
<reference evidence="3" key="2">
    <citation type="submission" date="2015-04" db="EMBL/GenBank/DDBJ databases">
        <title>A butyrogenic pathway from the amino acid lysine in a human gut commensal.</title>
        <authorList>
            <person name="de Vos W.M."/>
            <person name="Bui N.T.P."/>
            <person name="Plugge C.M."/>
            <person name="Ritari J."/>
        </authorList>
    </citation>
    <scope>NUCLEOTIDE SEQUENCE [LARGE SCALE GENOMIC DNA]</scope>
    <source>
        <strain evidence="3">AF211</strain>
    </source>
</reference>
<dbReference type="EMBL" id="CP011307">
    <property type="protein sequence ID" value="ALP94551.1"/>
    <property type="molecule type" value="Genomic_DNA"/>
</dbReference>
<reference evidence="2 4" key="3">
    <citation type="submission" date="2018-04" db="EMBL/GenBank/DDBJ databases">
        <title>Genomic Encyclopedia of Type Strains, Phase IV (KMG-IV): sequencing the most valuable type-strain genomes for metagenomic binning, comparative biology and taxonomic classification.</title>
        <authorList>
            <person name="Goeker M."/>
        </authorList>
    </citation>
    <scope>NUCLEOTIDE SEQUENCE [LARGE SCALE GENOMIC DNA]</scope>
    <source>
        <strain evidence="2 4">DSM 26588</strain>
    </source>
</reference>
<organism evidence="1 3">
    <name type="scientific">Intestinimonas butyriciproducens</name>
    <dbReference type="NCBI Taxonomy" id="1297617"/>
    <lineage>
        <taxon>Bacteria</taxon>
        <taxon>Bacillati</taxon>
        <taxon>Bacillota</taxon>
        <taxon>Clostridia</taxon>
        <taxon>Eubacteriales</taxon>
        <taxon>Intestinimonas</taxon>
    </lineage>
</organism>
<evidence type="ECO:0000313" key="3">
    <source>
        <dbReference type="Proteomes" id="UP000064844"/>
    </source>
</evidence>
<reference evidence="1 3" key="1">
    <citation type="journal article" date="2015" name="Nat. Commun.">
        <title>Production of butyrate from lysine and the Amadori product fructoselysine by a human gut commensal.</title>
        <authorList>
            <person name="Bui T.P."/>
            <person name="Ritari J."/>
            <person name="Boeren S."/>
            <person name="de Waard P."/>
            <person name="Plugge C.M."/>
            <person name="de Vos W.M."/>
        </authorList>
    </citation>
    <scope>NUCLEOTIDE SEQUENCE [LARGE SCALE GENOMIC DNA]</scope>
    <source>
        <strain evidence="1 3">AF211</strain>
    </source>
</reference>
<dbReference type="Proteomes" id="UP000064844">
    <property type="component" value="Chromosome"/>
</dbReference>
<evidence type="ECO:0000313" key="1">
    <source>
        <dbReference type="EMBL" id="ALP94551.1"/>
    </source>
</evidence>
<dbReference type="GeneID" id="93228694"/>
<dbReference type="RefSeq" id="WP_033117541.1">
    <property type="nucleotide sequence ID" value="NZ_CALICV010000079.1"/>
</dbReference>
<dbReference type="AlphaFoldDB" id="A0A0S2W5W6"/>
<proteinExistence type="predicted"/>